<proteinExistence type="predicted"/>
<name>A0A0E9TV54_ANGAN</name>
<dbReference type="EMBL" id="GBXM01051802">
    <property type="protein sequence ID" value="JAH56775.1"/>
    <property type="molecule type" value="Transcribed_RNA"/>
</dbReference>
<reference evidence="1" key="2">
    <citation type="journal article" date="2015" name="Fish Shellfish Immunol.">
        <title>Early steps in the European eel (Anguilla anguilla)-Vibrio vulnificus interaction in the gills: Role of the RtxA13 toxin.</title>
        <authorList>
            <person name="Callol A."/>
            <person name="Pajuelo D."/>
            <person name="Ebbesson L."/>
            <person name="Teles M."/>
            <person name="MacKenzie S."/>
            <person name="Amaro C."/>
        </authorList>
    </citation>
    <scope>NUCLEOTIDE SEQUENCE</scope>
</reference>
<evidence type="ECO:0000313" key="1">
    <source>
        <dbReference type="EMBL" id="JAH56775.1"/>
    </source>
</evidence>
<protein>
    <submittedName>
        <fullName evidence="1">Uncharacterized protein</fullName>
    </submittedName>
</protein>
<organism evidence="1">
    <name type="scientific">Anguilla anguilla</name>
    <name type="common">European freshwater eel</name>
    <name type="synonym">Muraena anguilla</name>
    <dbReference type="NCBI Taxonomy" id="7936"/>
    <lineage>
        <taxon>Eukaryota</taxon>
        <taxon>Metazoa</taxon>
        <taxon>Chordata</taxon>
        <taxon>Craniata</taxon>
        <taxon>Vertebrata</taxon>
        <taxon>Euteleostomi</taxon>
        <taxon>Actinopterygii</taxon>
        <taxon>Neopterygii</taxon>
        <taxon>Teleostei</taxon>
        <taxon>Anguilliformes</taxon>
        <taxon>Anguillidae</taxon>
        <taxon>Anguilla</taxon>
    </lineage>
</organism>
<accession>A0A0E9TV54</accession>
<sequence length="11" mass="1233">MDSLNQTIPQS</sequence>
<reference evidence="1" key="1">
    <citation type="submission" date="2014-11" db="EMBL/GenBank/DDBJ databases">
        <authorList>
            <person name="Amaro Gonzalez C."/>
        </authorList>
    </citation>
    <scope>NUCLEOTIDE SEQUENCE</scope>
</reference>